<feature type="region of interest" description="Disordered" evidence="2">
    <location>
        <begin position="62"/>
        <end position="131"/>
    </location>
</feature>
<dbReference type="PANTHER" id="PTHR12243:SF67">
    <property type="entry name" value="COREPRESSOR OF PANGOLIN, ISOFORM A-RELATED"/>
    <property type="match status" value="1"/>
</dbReference>
<dbReference type="InterPro" id="IPR039353">
    <property type="entry name" value="TF_Adf1"/>
</dbReference>
<sequence>MDRKRSGAGATSHKRWKYMNILGFLEPHCRERATTSNLVVVQGGEGGEVSGEIMALLGPMMSPQREVVESEEEAASPSAHPSEDPSRPSARRSEDPSADTSPPSPPRPSTRVQETPNRPAASHKRKSTQPITLYQKSVLSVLERQTDEDEHFLMSLLPSLRRLSNQKKAQVRMRFEQVLYDVEFGEM</sequence>
<dbReference type="PANTHER" id="PTHR12243">
    <property type="entry name" value="MADF DOMAIN TRANSCRIPTION FACTOR"/>
    <property type="match status" value="1"/>
</dbReference>
<dbReference type="InterPro" id="IPR004210">
    <property type="entry name" value="BESS_motif"/>
</dbReference>
<comment type="subcellular location">
    <subcellularLocation>
        <location evidence="1">Nucleus</location>
    </subcellularLocation>
</comment>
<proteinExistence type="predicted"/>
<dbReference type="AlphaFoldDB" id="A0A9Q1IPJ5"/>
<feature type="compositionally biased region" description="Basic and acidic residues" evidence="2">
    <location>
        <begin position="81"/>
        <end position="95"/>
    </location>
</feature>
<dbReference type="OrthoDB" id="5984255at2759"/>
<keyword evidence="1" id="KW-0539">Nucleus</keyword>
<organism evidence="4 5">
    <name type="scientific">Synaphobranchus kaupii</name>
    <name type="common">Kaup's arrowtooth eel</name>
    <dbReference type="NCBI Taxonomy" id="118154"/>
    <lineage>
        <taxon>Eukaryota</taxon>
        <taxon>Metazoa</taxon>
        <taxon>Chordata</taxon>
        <taxon>Craniata</taxon>
        <taxon>Vertebrata</taxon>
        <taxon>Euteleostomi</taxon>
        <taxon>Actinopterygii</taxon>
        <taxon>Neopterygii</taxon>
        <taxon>Teleostei</taxon>
        <taxon>Anguilliformes</taxon>
        <taxon>Synaphobranchidae</taxon>
        <taxon>Synaphobranchus</taxon>
    </lineage>
</organism>
<dbReference type="Proteomes" id="UP001152622">
    <property type="component" value="Chromosome 9"/>
</dbReference>
<feature type="domain" description="BESS" evidence="3">
    <location>
        <begin position="146"/>
        <end position="185"/>
    </location>
</feature>
<dbReference type="PROSITE" id="PS51031">
    <property type="entry name" value="BESS"/>
    <property type="match status" value="1"/>
</dbReference>
<evidence type="ECO:0000256" key="1">
    <source>
        <dbReference type="PROSITE-ProRule" id="PRU00371"/>
    </source>
</evidence>
<dbReference type="GO" id="GO:0006357">
    <property type="term" value="P:regulation of transcription by RNA polymerase II"/>
    <property type="evidence" value="ECO:0007669"/>
    <property type="project" value="TreeGrafter"/>
</dbReference>
<dbReference type="Pfam" id="PF02944">
    <property type="entry name" value="BESS"/>
    <property type="match status" value="1"/>
</dbReference>
<reference evidence="4" key="1">
    <citation type="journal article" date="2023" name="Science">
        <title>Genome structures resolve the early diversification of teleost fishes.</title>
        <authorList>
            <person name="Parey E."/>
            <person name="Louis A."/>
            <person name="Montfort J."/>
            <person name="Bouchez O."/>
            <person name="Roques C."/>
            <person name="Iampietro C."/>
            <person name="Lluch J."/>
            <person name="Castinel A."/>
            <person name="Donnadieu C."/>
            <person name="Desvignes T."/>
            <person name="Floi Bucao C."/>
            <person name="Jouanno E."/>
            <person name="Wen M."/>
            <person name="Mejri S."/>
            <person name="Dirks R."/>
            <person name="Jansen H."/>
            <person name="Henkel C."/>
            <person name="Chen W.J."/>
            <person name="Zahm M."/>
            <person name="Cabau C."/>
            <person name="Klopp C."/>
            <person name="Thompson A.W."/>
            <person name="Robinson-Rechavi M."/>
            <person name="Braasch I."/>
            <person name="Lecointre G."/>
            <person name="Bobe J."/>
            <person name="Postlethwait J.H."/>
            <person name="Berthelot C."/>
            <person name="Roest Crollius H."/>
            <person name="Guiguen Y."/>
        </authorList>
    </citation>
    <scope>NUCLEOTIDE SEQUENCE</scope>
    <source>
        <strain evidence="4">WJC10195</strain>
    </source>
</reference>
<dbReference type="GO" id="GO:0005667">
    <property type="term" value="C:transcription regulator complex"/>
    <property type="evidence" value="ECO:0007669"/>
    <property type="project" value="TreeGrafter"/>
</dbReference>
<protein>
    <recommendedName>
        <fullName evidence="3">BESS domain-containing protein</fullName>
    </recommendedName>
</protein>
<dbReference type="GO" id="GO:0005634">
    <property type="term" value="C:nucleus"/>
    <property type="evidence" value="ECO:0007669"/>
    <property type="project" value="UniProtKB-SubCell"/>
</dbReference>
<evidence type="ECO:0000256" key="2">
    <source>
        <dbReference type="SAM" id="MobiDB-lite"/>
    </source>
</evidence>
<gene>
    <name evidence="4" type="ORF">SKAU_G00248290</name>
</gene>
<evidence type="ECO:0000313" key="5">
    <source>
        <dbReference type="Proteomes" id="UP001152622"/>
    </source>
</evidence>
<dbReference type="EMBL" id="JAINUF010000009">
    <property type="protein sequence ID" value="KAJ8349699.1"/>
    <property type="molecule type" value="Genomic_DNA"/>
</dbReference>
<dbReference type="GO" id="GO:0003677">
    <property type="term" value="F:DNA binding"/>
    <property type="evidence" value="ECO:0007669"/>
    <property type="project" value="InterPro"/>
</dbReference>
<evidence type="ECO:0000259" key="3">
    <source>
        <dbReference type="PROSITE" id="PS51031"/>
    </source>
</evidence>
<comment type="caution">
    <text evidence="4">The sequence shown here is derived from an EMBL/GenBank/DDBJ whole genome shotgun (WGS) entry which is preliminary data.</text>
</comment>
<keyword evidence="5" id="KW-1185">Reference proteome</keyword>
<name>A0A9Q1IPJ5_SYNKA</name>
<accession>A0A9Q1IPJ5</accession>
<evidence type="ECO:0000313" key="4">
    <source>
        <dbReference type="EMBL" id="KAJ8349699.1"/>
    </source>
</evidence>